<evidence type="ECO:0000313" key="2">
    <source>
        <dbReference type="EMBL" id="QJQ06731.1"/>
    </source>
</evidence>
<dbReference type="InterPro" id="IPR000014">
    <property type="entry name" value="PAS"/>
</dbReference>
<dbReference type="InterPro" id="IPR035965">
    <property type="entry name" value="PAS-like_dom_sf"/>
</dbReference>
<accession>A0A6M4A629</accession>
<proteinExistence type="predicted"/>
<sequence>MLGNTDVSKEALYRAMVELALDALLVLEGAVFVDCNSSAEKLFGVSRTQLLASTPLDFSEYIALAMLKPTAVYLSLNQSPQ</sequence>
<name>A0A6M4A629_9BURK</name>
<reference evidence="2 3" key="1">
    <citation type="journal article" date="2019" name="Int. J. Syst. Evol. Microbiol.">
        <title>Undibacterium piscinae sp. nov., isolated from Korean shiner intestine.</title>
        <authorList>
            <person name="Lee S.Y."/>
            <person name="Kang W."/>
            <person name="Kim P.S."/>
            <person name="Kim H.S."/>
            <person name="Sung H."/>
            <person name="Shin N.R."/>
            <person name="Whon T.W."/>
            <person name="Yun J.H."/>
            <person name="Lee J.Y."/>
            <person name="Lee J.Y."/>
            <person name="Jung M.J."/>
            <person name="Jeong Y.S."/>
            <person name="Tak E.J."/>
            <person name="Han J.E."/>
            <person name="Hyun D.W."/>
            <person name="Kang M.S."/>
            <person name="Lee K.E."/>
            <person name="Lee B.H."/>
            <person name="Bae J.W."/>
        </authorList>
    </citation>
    <scope>NUCLEOTIDE SEQUENCE [LARGE SCALE GENOMIC DNA]</scope>
    <source>
        <strain evidence="2 3">S11R28</strain>
    </source>
</reference>
<dbReference type="Pfam" id="PF13188">
    <property type="entry name" value="PAS_8"/>
    <property type="match status" value="1"/>
</dbReference>
<keyword evidence="3" id="KW-1185">Reference proteome</keyword>
<feature type="domain" description="PAS" evidence="1">
    <location>
        <begin position="11"/>
        <end position="52"/>
    </location>
</feature>
<dbReference type="EMBL" id="CP051152">
    <property type="protein sequence ID" value="QJQ06731.1"/>
    <property type="molecule type" value="Genomic_DNA"/>
</dbReference>
<protein>
    <submittedName>
        <fullName evidence="2">PAS domain-containing protein</fullName>
    </submittedName>
</protein>
<organism evidence="2 3">
    <name type="scientific">Undibacterium piscinae</name>
    <dbReference type="NCBI Taxonomy" id="2495591"/>
    <lineage>
        <taxon>Bacteria</taxon>
        <taxon>Pseudomonadati</taxon>
        <taxon>Pseudomonadota</taxon>
        <taxon>Betaproteobacteria</taxon>
        <taxon>Burkholderiales</taxon>
        <taxon>Oxalobacteraceae</taxon>
        <taxon>Undibacterium</taxon>
    </lineage>
</organism>
<dbReference type="AlphaFoldDB" id="A0A6M4A629"/>
<dbReference type="NCBIfam" id="TIGR00229">
    <property type="entry name" value="sensory_box"/>
    <property type="match status" value="1"/>
</dbReference>
<evidence type="ECO:0000313" key="3">
    <source>
        <dbReference type="Proteomes" id="UP000274350"/>
    </source>
</evidence>
<dbReference type="SUPFAM" id="SSF55785">
    <property type="entry name" value="PYP-like sensor domain (PAS domain)"/>
    <property type="match status" value="1"/>
</dbReference>
<evidence type="ECO:0000259" key="1">
    <source>
        <dbReference type="Pfam" id="PF13188"/>
    </source>
</evidence>
<dbReference type="Proteomes" id="UP000274350">
    <property type="component" value="Chromosome"/>
</dbReference>
<dbReference type="KEGG" id="upi:EJG51_013760"/>
<dbReference type="Gene3D" id="3.30.450.20">
    <property type="entry name" value="PAS domain"/>
    <property type="match status" value="1"/>
</dbReference>
<gene>
    <name evidence="2" type="ORF">EJG51_013760</name>
</gene>